<dbReference type="AlphaFoldDB" id="A0A1J4KBY1"/>
<organism evidence="1 2">
    <name type="scientific">Tritrichomonas foetus</name>
    <dbReference type="NCBI Taxonomy" id="1144522"/>
    <lineage>
        <taxon>Eukaryota</taxon>
        <taxon>Metamonada</taxon>
        <taxon>Parabasalia</taxon>
        <taxon>Tritrichomonadida</taxon>
        <taxon>Tritrichomonadidae</taxon>
        <taxon>Tritrichomonas</taxon>
    </lineage>
</organism>
<evidence type="ECO:0000313" key="2">
    <source>
        <dbReference type="Proteomes" id="UP000179807"/>
    </source>
</evidence>
<evidence type="ECO:0008006" key="3">
    <source>
        <dbReference type="Google" id="ProtNLM"/>
    </source>
</evidence>
<keyword evidence="2" id="KW-1185">Reference proteome</keyword>
<dbReference type="InterPro" id="IPR053139">
    <property type="entry name" value="Surface_bspA-like"/>
</dbReference>
<sequence length="393" mass="44853">MCVFLLFLKIISSITFESGNFMYTTISENEVSLTKFISENEINIISIPKEVKFENKTYSIISIGERAFDRLLFSFEIEIPNSIQRIEKRAFQFCEKLEGSLILPDSITFIGEYAFYSCFSLNGELKLPKGLKTIEKGTFMYCGFSGSLILPTKLELIKKGAFEWCKFDGILNLTSSKSLEKISETAFWCCSQFSGDLILPSTLKKIGWRAFYHCSGFSNVFYEGLKNLNDDSDSEVFRGCNFHNIYVSSAYEDDIFCDLVAINNKSDILIDNFYYRINKNDSKSTKTNSNIACVISYSNTCDFSSSIIIKEQILVNETNISVISIGEIAFSYSKFTGNLIIPSTIKTIKERAFYHCEGIIGQLILPNGIEKNRGLRVLSLFFIQWIFRNTKFY</sequence>
<evidence type="ECO:0000313" key="1">
    <source>
        <dbReference type="EMBL" id="OHT08919.1"/>
    </source>
</evidence>
<name>A0A1J4KBY1_9EUKA</name>
<comment type="caution">
    <text evidence="1">The sequence shown here is derived from an EMBL/GenBank/DDBJ whole genome shotgun (WGS) entry which is preliminary data.</text>
</comment>
<dbReference type="InterPro" id="IPR032675">
    <property type="entry name" value="LRR_dom_sf"/>
</dbReference>
<dbReference type="PANTHER" id="PTHR45661:SF3">
    <property type="entry name" value="IG-LIKE DOMAIN-CONTAINING PROTEIN"/>
    <property type="match status" value="1"/>
</dbReference>
<protein>
    <recommendedName>
        <fullName evidence="3">Surface antigen BspA-like</fullName>
    </recommendedName>
</protein>
<dbReference type="Pfam" id="PF13306">
    <property type="entry name" value="LRR_5"/>
    <property type="match status" value="2"/>
</dbReference>
<proteinExistence type="predicted"/>
<reference evidence="1" key="1">
    <citation type="submission" date="2016-10" db="EMBL/GenBank/DDBJ databases">
        <authorList>
            <person name="Benchimol M."/>
            <person name="Almeida L.G."/>
            <person name="Vasconcelos A.T."/>
            <person name="Perreira-Neves A."/>
            <person name="Rosa I.A."/>
            <person name="Tasca T."/>
            <person name="Bogo M.R."/>
            <person name="de Souza W."/>
        </authorList>
    </citation>
    <scope>NUCLEOTIDE SEQUENCE [LARGE SCALE GENOMIC DNA]</scope>
    <source>
        <strain evidence="1">K</strain>
    </source>
</reference>
<dbReference type="Proteomes" id="UP000179807">
    <property type="component" value="Unassembled WGS sequence"/>
</dbReference>
<dbReference type="OrthoDB" id="411641at2759"/>
<dbReference type="VEuPathDB" id="TrichDB:TRFO_22430"/>
<accession>A0A1J4KBY1</accession>
<dbReference type="EMBL" id="MLAK01000654">
    <property type="protein sequence ID" value="OHT08919.1"/>
    <property type="molecule type" value="Genomic_DNA"/>
</dbReference>
<gene>
    <name evidence="1" type="ORF">TRFO_22430</name>
</gene>
<dbReference type="InterPro" id="IPR026906">
    <property type="entry name" value="LRR_5"/>
</dbReference>
<dbReference type="SUPFAM" id="SSF52058">
    <property type="entry name" value="L domain-like"/>
    <property type="match status" value="1"/>
</dbReference>
<dbReference type="GeneID" id="94837256"/>
<dbReference type="RefSeq" id="XP_068362055.1">
    <property type="nucleotide sequence ID" value="XM_068502552.1"/>
</dbReference>
<dbReference type="Gene3D" id="3.80.10.10">
    <property type="entry name" value="Ribonuclease Inhibitor"/>
    <property type="match status" value="2"/>
</dbReference>
<dbReference type="PANTHER" id="PTHR45661">
    <property type="entry name" value="SURFACE ANTIGEN"/>
    <property type="match status" value="1"/>
</dbReference>